<comment type="caution">
    <text evidence="6">The sequence shown here is derived from an EMBL/GenBank/DDBJ whole genome shotgun (WGS) entry which is preliminary data.</text>
</comment>
<keyword evidence="5" id="KW-0732">Signal</keyword>
<dbReference type="CDD" id="cd08999">
    <property type="entry name" value="GH43_ABN-like"/>
    <property type="match status" value="1"/>
</dbReference>
<protein>
    <submittedName>
        <fullName evidence="6">Beta-xylosidase</fullName>
    </submittedName>
</protein>
<accession>A0ABS4Q0W7</accession>
<name>A0ABS4Q0W7_9PSEU</name>
<reference evidence="6 7" key="1">
    <citation type="submission" date="2021-03" db="EMBL/GenBank/DDBJ databases">
        <title>Sequencing the genomes of 1000 actinobacteria strains.</title>
        <authorList>
            <person name="Klenk H.-P."/>
        </authorList>
    </citation>
    <scope>NUCLEOTIDE SEQUENCE [LARGE SCALE GENOMIC DNA]</scope>
    <source>
        <strain evidence="6 7">DSM 45510</strain>
    </source>
</reference>
<sequence>MKFTRGAVPLATTVAAVLVLLGGHVPATAAEATPAKLIDADFADPDVLRTDAGYFAYSTSNATGKVPYASAANADGPWTLRGDALARVPAWAAEDGGFWAPDVVRRDDGRFLLYYTGASKNGGPMCIGTALGDAPGGPFEPVAEQPLICVPEDSGDIDPQTFVDDGRRYLLYKSNGGAAGPPSAIWLQELTADGLTTNGSRRELLRADLQEEKGVVEAPVVVRRPSKYLLFYAADTYESSTYHTSYATAPTLTGPFVKAPAPLLSTASLGGQVDGPGGADVLEDRIFFHSWLTAEHKARGLFSLPLTYRDDLPGVG</sequence>
<dbReference type="Pfam" id="PF04616">
    <property type="entry name" value="Glyco_hydro_43"/>
    <property type="match status" value="1"/>
</dbReference>
<comment type="similarity">
    <text evidence="1 4">Belongs to the glycosyl hydrolase 43 family.</text>
</comment>
<gene>
    <name evidence="6" type="ORF">JOM49_006833</name>
</gene>
<keyword evidence="2 4" id="KW-0378">Hydrolase</keyword>
<organism evidence="6 7">
    <name type="scientific">Amycolatopsis magusensis</name>
    <dbReference type="NCBI Taxonomy" id="882444"/>
    <lineage>
        <taxon>Bacteria</taxon>
        <taxon>Bacillati</taxon>
        <taxon>Actinomycetota</taxon>
        <taxon>Actinomycetes</taxon>
        <taxon>Pseudonocardiales</taxon>
        <taxon>Pseudonocardiaceae</taxon>
        <taxon>Amycolatopsis</taxon>
    </lineage>
</organism>
<dbReference type="Gene3D" id="2.115.10.20">
    <property type="entry name" value="Glycosyl hydrolase domain, family 43"/>
    <property type="match status" value="1"/>
</dbReference>
<keyword evidence="3 4" id="KW-0326">Glycosidase</keyword>
<dbReference type="InterPro" id="IPR023296">
    <property type="entry name" value="Glyco_hydro_beta-prop_sf"/>
</dbReference>
<dbReference type="EMBL" id="JAGGMS010000001">
    <property type="protein sequence ID" value="MBP2185307.1"/>
    <property type="molecule type" value="Genomic_DNA"/>
</dbReference>
<dbReference type="SUPFAM" id="SSF75005">
    <property type="entry name" value="Arabinanase/levansucrase/invertase"/>
    <property type="match status" value="1"/>
</dbReference>
<evidence type="ECO:0000313" key="7">
    <source>
        <dbReference type="Proteomes" id="UP000741013"/>
    </source>
</evidence>
<proteinExistence type="inferred from homology"/>
<feature type="signal peptide" evidence="5">
    <location>
        <begin position="1"/>
        <end position="29"/>
    </location>
</feature>
<dbReference type="PANTHER" id="PTHR42812">
    <property type="entry name" value="BETA-XYLOSIDASE"/>
    <property type="match status" value="1"/>
</dbReference>
<keyword evidence="7" id="KW-1185">Reference proteome</keyword>
<dbReference type="Proteomes" id="UP000741013">
    <property type="component" value="Unassembled WGS sequence"/>
</dbReference>
<feature type="chain" id="PRO_5046744626" evidence="5">
    <location>
        <begin position="30"/>
        <end position="316"/>
    </location>
</feature>
<evidence type="ECO:0000256" key="1">
    <source>
        <dbReference type="ARBA" id="ARBA00009865"/>
    </source>
</evidence>
<evidence type="ECO:0000256" key="4">
    <source>
        <dbReference type="RuleBase" id="RU361187"/>
    </source>
</evidence>
<evidence type="ECO:0000256" key="3">
    <source>
        <dbReference type="ARBA" id="ARBA00023295"/>
    </source>
</evidence>
<dbReference type="InterPro" id="IPR051795">
    <property type="entry name" value="Glycosyl_Hydrlase_43"/>
</dbReference>
<evidence type="ECO:0000256" key="2">
    <source>
        <dbReference type="ARBA" id="ARBA00022801"/>
    </source>
</evidence>
<dbReference type="RefSeq" id="WP_209668212.1">
    <property type="nucleotide sequence ID" value="NZ_JAGGMS010000001.1"/>
</dbReference>
<evidence type="ECO:0000256" key="5">
    <source>
        <dbReference type="SAM" id="SignalP"/>
    </source>
</evidence>
<dbReference type="InterPro" id="IPR006710">
    <property type="entry name" value="Glyco_hydro_43"/>
</dbReference>
<dbReference type="PANTHER" id="PTHR42812:SF5">
    <property type="entry name" value="ENDO-ARABINASE"/>
    <property type="match status" value="1"/>
</dbReference>
<evidence type="ECO:0000313" key="6">
    <source>
        <dbReference type="EMBL" id="MBP2185307.1"/>
    </source>
</evidence>